<dbReference type="GO" id="GO:0005739">
    <property type="term" value="C:mitochondrion"/>
    <property type="evidence" value="ECO:0007669"/>
    <property type="project" value="TreeGrafter"/>
</dbReference>
<keyword evidence="5" id="KW-1185">Reference proteome</keyword>
<dbReference type="AlphaFoldDB" id="A0A803M780"/>
<feature type="repeat" description="PPR" evidence="3">
    <location>
        <begin position="192"/>
        <end position="226"/>
    </location>
</feature>
<dbReference type="Gene3D" id="1.25.40.10">
    <property type="entry name" value="Tetratricopeptide repeat domain"/>
    <property type="match status" value="3"/>
</dbReference>
<dbReference type="Pfam" id="PF13041">
    <property type="entry name" value="PPR_2"/>
    <property type="match status" value="1"/>
</dbReference>
<dbReference type="SUPFAM" id="SSF48452">
    <property type="entry name" value="TPR-like"/>
    <property type="match status" value="1"/>
</dbReference>
<dbReference type="InterPro" id="IPR002885">
    <property type="entry name" value="PPR_rpt"/>
</dbReference>
<dbReference type="GeneID" id="110712385"/>
<evidence type="ECO:0008006" key="6">
    <source>
        <dbReference type="Google" id="ProtNLM"/>
    </source>
</evidence>
<dbReference type="NCBIfam" id="TIGR00756">
    <property type="entry name" value="PPR"/>
    <property type="match status" value="3"/>
</dbReference>
<organism evidence="4 5">
    <name type="scientific">Chenopodium quinoa</name>
    <name type="common">Quinoa</name>
    <dbReference type="NCBI Taxonomy" id="63459"/>
    <lineage>
        <taxon>Eukaryota</taxon>
        <taxon>Viridiplantae</taxon>
        <taxon>Streptophyta</taxon>
        <taxon>Embryophyta</taxon>
        <taxon>Tracheophyta</taxon>
        <taxon>Spermatophyta</taxon>
        <taxon>Magnoliopsida</taxon>
        <taxon>eudicotyledons</taxon>
        <taxon>Gunneridae</taxon>
        <taxon>Pentapetalae</taxon>
        <taxon>Caryophyllales</taxon>
        <taxon>Chenopodiaceae</taxon>
        <taxon>Chenopodioideae</taxon>
        <taxon>Atripliceae</taxon>
        <taxon>Chenopodium</taxon>
    </lineage>
</organism>
<evidence type="ECO:0000256" key="1">
    <source>
        <dbReference type="ARBA" id="ARBA00007626"/>
    </source>
</evidence>
<dbReference type="EnsemblPlants" id="AUR62024303-RA">
    <property type="protein sequence ID" value="AUR62024303-RA:cds"/>
    <property type="gene ID" value="AUR62024303"/>
</dbReference>
<dbReference type="Proteomes" id="UP000596660">
    <property type="component" value="Unplaced"/>
</dbReference>
<evidence type="ECO:0000256" key="2">
    <source>
        <dbReference type="ARBA" id="ARBA00022737"/>
    </source>
</evidence>
<sequence length="490" mass="55372">MASISLKGKTKNIANRSKRYVEEALYRRLFKDGGDEVSVRHQLNEFLKSRKKVYKWEVGDTIKKLRQRRHYYAALKLSDTMASRGMNMTLSDQAIHLDLIAKTHGIIAAENYFVDLPESSKYIECYGALLNCYCKDLNSDKAEALMEKMKELGLPITAMSYNSLMSMYTKNGQPERVPALAQEMKASNIMLQVYTYNVWMRALAASNDIDGVERVLDEMKRDGRVAEDWTTYSNLASIYVDAGMSDKAENALKELEKRNTSKALSPYQFLITLYGRTGNLVEVYRVWRSLRLAFSQTPNIAYLNMIQVLVNLKDIPGAEKCFKEWESGCTLYDIRIANALIGAYAKDGLLEKAQKLKECAGSRGAKPNAKTWEIFLDYHLKKGETKPSVDCIENAISNGRGDGTKWVPPVEIINAMMQLFEQNKDVDGAESFLELVRNAVDNLGAEAYESLIRTYAAAGKTSPSLHRRLKMENVEVNEASKKLLEAVIVE</sequence>
<dbReference type="PROSITE" id="PS51375">
    <property type="entry name" value="PPR"/>
    <property type="match status" value="4"/>
</dbReference>
<feature type="repeat" description="PPR" evidence="3">
    <location>
        <begin position="333"/>
        <end position="367"/>
    </location>
</feature>
<reference evidence="4" key="2">
    <citation type="submission" date="2021-03" db="UniProtKB">
        <authorList>
            <consortium name="EnsemblPlants"/>
        </authorList>
    </citation>
    <scope>IDENTIFICATION</scope>
</reference>
<dbReference type="Gramene" id="AUR62024303-RA">
    <property type="protein sequence ID" value="AUR62024303-RA:cds"/>
    <property type="gene ID" value="AUR62024303"/>
</dbReference>
<dbReference type="FunFam" id="1.25.40.10:FF:000443">
    <property type="entry name" value="Pentatricopeptide repeat-containing protein"/>
    <property type="match status" value="1"/>
</dbReference>
<keyword evidence="2" id="KW-0677">Repeat</keyword>
<dbReference type="FunFam" id="1.25.40.10:FF:000541">
    <property type="entry name" value="Pentatricopeptide repeat-containing protein"/>
    <property type="match status" value="1"/>
</dbReference>
<feature type="repeat" description="PPR" evidence="3">
    <location>
        <begin position="122"/>
        <end position="156"/>
    </location>
</feature>
<name>A0A803M780_CHEQI</name>
<dbReference type="GO" id="GO:0003729">
    <property type="term" value="F:mRNA binding"/>
    <property type="evidence" value="ECO:0007669"/>
    <property type="project" value="UniProtKB-ARBA"/>
</dbReference>
<dbReference type="InterPro" id="IPR011990">
    <property type="entry name" value="TPR-like_helical_dom_sf"/>
</dbReference>
<dbReference type="PANTHER" id="PTHR45717:SF14">
    <property type="entry name" value="LARGE RIBOSOMAL SUBUNIT PROTEIN ML101 (RPPR4)"/>
    <property type="match status" value="1"/>
</dbReference>
<gene>
    <name evidence="4" type="primary">LOC110712385</name>
</gene>
<feature type="repeat" description="PPR" evidence="3">
    <location>
        <begin position="157"/>
        <end position="191"/>
    </location>
</feature>
<dbReference type="SMR" id="A0A803M780"/>
<dbReference type="RefSeq" id="XP_021746537.1">
    <property type="nucleotide sequence ID" value="XM_021890845.1"/>
</dbReference>
<evidence type="ECO:0000313" key="5">
    <source>
        <dbReference type="Proteomes" id="UP000596660"/>
    </source>
</evidence>
<accession>A0A803M780</accession>
<evidence type="ECO:0000256" key="3">
    <source>
        <dbReference type="PROSITE-ProRule" id="PRU00708"/>
    </source>
</evidence>
<dbReference type="KEGG" id="cqi:110712385"/>
<evidence type="ECO:0000313" key="4">
    <source>
        <dbReference type="EnsemblPlants" id="AUR62024303-RA:cds"/>
    </source>
</evidence>
<dbReference type="OrthoDB" id="1717827at2759"/>
<dbReference type="PANTHER" id="PTHR45717">
    <property type="entry name" value="OS12G0527900 PROTEIN"/>
    <property type="match status" value="1"/>
</dbReference>
<reference evidence="4" key="1">
    <citation type="journal article" date="2017" name="Nature">
        <title>The genome of Chenopodium quinoa.</title>
        <authorList>
            <person name="Jarvis D.E."/>
            <person name="Ho Y.S."/>
            <person name="Lightfoot D.J."/>
            <person name="Schmoeckel S.M."/>
            <person name="Li B."/>
            <person name="Borm T.J.A."/>
            <person name="Ohyanagi H."/>
            <person name="Mineta K."/>
            <person name="Michell C.T."/>
            <person name="Saber N."/>
            <person name="Kharbatia N.M."/>
            <person name="Rupper R.R."/>
            <person name="Sharp A.R."/>
            <person name="Dally N."/>
            <person name="Boughton B.A."/>
            <person name="Woo Y.H."/>
            <person name="Gao G."/>
            <person name="Schijlen E.G.W.M."/>
            <person name="Guo X."/>
            <person name="Momin A.A."/>
            <person name="Negrao S."/>
            <person name="Al-Babili S."/>
            <person name="Gehring C."/>
            <person name="Roessner U."/>
            <person name="Jung C."/>
            <person name="Murphy K."/>
            <person name="Arold S.T."/>
            <person name="Gojobori T."/>
            <person name="van der Linden C.G."/>
            <person name="van Loo E.N."/>
            <person name="Jellen E.N."/>
            <person name="Maughan P.J."/>
            <person name="Tester M."/>
        </authorList>
    </citation>
    <scope>NUCLEOTIDE SEQUENCE [LARGE SCALE GENOMIC DNA]</scope>
    <source>
        <strain evidence="4">cv. PI 614886</strain>
    </source>
</reference>
<protein>
    <recommendedName>
        <fullName evidence="6">Pentatricopeptide repeat-containing protein</fullName>
    </recommendedName>
</protein>
<proteinExistence type="inferred from homology"/>
<comment type="similarity">
    <text evidence="1">Belongs to the PPR family. P subfamily.</text>
</comment>
<dbReference type="OMA" id="MRHFEQE"/>
<dbReference type="Pfam" id="PF01535">
    <property type="entry name" value="PPR"/>
    <property type="match status" value="3"/>
</dbReference>